<proteinExistence type="predicted"/>
<reference evidence="4" key="1">
    <citation type="submission" date="2023-03" db="EMBL/GenBank/DDBJ databases">
        <title>Massive genome expansion in bonnet fungi (Mycena s.s.) driven by repeated elements and novel gene families across ecological guilds.</title>
        <authorList>
            <consortium name="Lawrence Berkeley National Laboratory"/>
            <person name="Harder C.B."/>
            <person name="Miyauchi S."/>
            <person name="Viragh M."/>
            <person name="Kuo A."/>
            <person name="Thoen E."/>
            <person name="Andreopoulos B."/>
            <person name="Lu D."/>
            <person name="Skrede I."/>
            <person name="Drula E."/>
            <person name="Henrissat B."/>
            <person name="Morin E."/>
            <person name="Kohler A."/>
            <person name="Barry K."/>
            <person name="LaButti K."/>
            <person name="Morin E."/>
            <person name="Salamov A."/>
            <person name="Lipzen A."/>
            <person name="Mereny Z."/>
            <person name="Hegedus B."/>
            <person name="Baldrian P."/>
            <person name="Stursova M."/>
            <person name="Weitz H."/>
            <person name="Taylor A."/>
            <person name="Grigoriev I.V."/>
            <person name="Nagy L.G."/>
            <person name="Martin F."/>
            <person name="Kauserud H."/>
        </authorList>
    </citation>
    <scope>NUCLEOTIDE SEQUENCE</scope>
    <source>
        <strain evidence="4">CBHHK188m</strain>
    </source>
</reference>
<feature type="transmembrane region" description="Helical" evidence="2">
    <location>
        <begin position="312"/>
        <end position="335"/>
    </location>
</feature>
<gene>
    <name evidence="4" type="ORF">DFH07DRAFT_957023</name>
</gene>
<feature type="compositionally biased region" description="Basic residues" evidence="1">
    <location>
        <begin position="347"/>
        <end position="361"/>
    </location>
</feature>
<evidence type="ECO:0000256" key="1">
    <source>
        <dbReference type="SAM" id="MobiDB-lite"/>
    </source>
</evidence>
<name>A0AAD7NH39_9AGAR</name>
<keyword evidence="2" id="KW-0472">Membrane</keyword>
<keyword evidence="2" id="KW-0812">Transmembrane</keyword>
<evidence type="ECO:0000256" key="2">
    <source>
        <dbReference type="SAM" id="Phobius"/>
    </source>
</evidence>
<keyword evidence="5" id="KW-1185">Reference proteome</keyword>
<comment type="caution">
    <text evidence="4">The sequence shown here is derived from an EMBL/GenBank/DDBJ whole genome shotgun (WGS) entry which is preliminary data.</text>
</comment>
<feature type="signal peptide" evidence="3">
    <location>
        <begin position="1"/>
        <end position="21"/>
    </location>
</feature>
<feature type="transmembrane region" description="Helical" evidence="2">
    <location>
        <begin position="286"/>
        <end position="306"/>
    </location>
</feature>
<feature type="region of interest" description="Disordered" evidence="1">
    <location>
        <begin position="338"/>
        <end position="361"/>
    </location>
</feature>
<evidence type="ECO:0000256" key="3">
    <source>
        <dbReference type="SAM" id="SignalP"/>
    </source>
</evidence>
<feature type="compositionally biased region" description="Basic residues" evidence="1">
    <location>
        <begin position="256"/>
        <end position="271"/>
    </location>
</feature>
<feature type="transmembrane region" description="Helical" evidence="2">
    <location>
        <begin position="161"/>
        <end position="183"/>
    </location>
</feature>
<keyword evidence="3" id="KW-0732">Signal</keyword>
<dbReference type="Proteomes" id="UP001215280">
    <property type="component" value="Unassembled WGS sequence"/>
</dbReference>
<organism evidence="4 5">
    <name type="scientific">Mycena maculata</name>
    <dbReference type="NCBI Taxonomy" id="230809"/>
    <lineage>
        <taxon>Eukaryota</taxon>
        <taxon>Fungi</taxon>
        <taxon>Dikarya</taxon>
        <taxon>Basidiomycota</taxon>
        <taxon>Agaricomycotina</taxon>
        <taxon>Agaricomycetes</taxon>
        <taxon>Agaricomycetidae</taxon>
        <taxon>Agaricales</taxon>
        <taxon>Marasmiineae</taxon>
        <taxon>Mycenaceae</taxon>
        <taxon>Mycena</taxon>
    </lineage>
</organism>
<evidence type="ECO:0000313" key="5">
    <source>
        <dbReference type="Proteomes" id="UP001215280"/>
    </source>
</evidence>
<dbReference type="AlphaFoldDB" id="A0AAD7NH39"/>
<evidence type="ECO:0000313" key="4">
    <source>
        <dbReference type="EMBL" id="KAJ7762017.1"/>
    </source>
</evidence>
<accession>A0AAD7NH39</accession>
<sequence length="361" mass="39312">MFLRKLSFLAASVFAFAYMASVETPKVIHPASILTDPPFRLPTCAMGEYYEPPLGFSPANFTVHYSDHIVLSSLAIAKVEPPDDLLPSMGLANGFSPPFAIALTDLDLEKLELVFGATLTAARTIRAKTGLVWWKVFLCLFVLGEMAVSEGLGLGEAGATLGLLLFIARAGANALLSLLAVFSVIKMRRALSFCVGVLQHASMIPGLVPFPFDVPLPHFISILLVDGTLVSILASKLPFPHWLRFIFSAPRPPAPRAKKRRYKHDRRRSKGKPPLPASIIVRLHRALRLGLGALGQVLSIPGVIPFDVPLLHLLYAVALDGTLVSVLVMVSSVLLRPPSPPPAPSIRRAKTRYKRRAKRKT</sequence>
<feature type="chain" id="PRO_5042107671" evidence="3">
    <location>
        <begin position="22"/>
        <end position="361"/>
    </location>
</feature>
<feature type="region of interest" description="Disordered" evidence="1">
    <location>
        <begin position="253"/>
        <end position="274"/>
    </location>
</feature>
<keyword evidence="2" id="KW-1133">Transmembrane helix</keyword>
<protein>
    <submittedName>
        <fullName evidence="4">Uncharacterized protein</fullName>
    </submittedName>
</protein>
<dbReference type="EMBL" id="JARJLG010000044">
    <property type="protein sequence ID" value="KAJ7762017.1"/>
    <property type="molecule type" value="Genomic_DNA"/>
</dbReference>